<evidence type="ECO:0000313" key="1">
    <source>
        <dbReference type="EMBL" id="DAE18676.1"/>
    </source>
</evidence>
<accession>A0A8S5QJH7</accession>
<protein>
    <submittedName>
        <fullName evidence="1">Uncharacterized protein</fullName>
    </submittedName>
</protein>
<name>A0A8S5QJH7_9CAUD</name>
<reference evidence="1" key="1">
    <citation type="journal article" date="2021" name="Proc. Natl. Acad. Sci. U.S.A.">
        <title>A Catalog of Tens of Thousands of Viruses from Human Metagenomes Reveals Hidden Associations with Chronic Diseases.</title>
        <authorList>
            <person name="Tisza M.J."/>
            <person name="Buck C.B."/>
        </authorList>
    </citation>
    <scope>NUCLEOTIDE SEQUENCE</scope>
    <source>
        <strain evidence="1">CtLgc23</strain>
    </source>
</reference>
<organism evidence="1">
    <name type="scientific">Siphoviridae sp. ctLgc23</name>
    <dbReference type="NCBI Taxonomy" id="2825455"/>
    <lineage>
        <taxon>Viruses</taxon>
        <taxon>Duplodnaviria</taxon>
        <taxon>Heunggongvirae</taxon>
        <taxon>Uroviricota</taxon>
        <taxon>Caudoviricetes</taxon>
    </lineage>
</organism>
<proteinExistence type="predicted"/>
<sequence length="44" mass="4852">MTRFPDARILFSLKPDGETDIHKGIKTLGPQSSAGVIQFHSLLK</sequence>
<dbReference type="EMBL" id="BK015660">
    <property type="protein sequence ID" value="DAE18676.1"/>
    <property type="molecule type" value="Genomic_DNA"/>
</dbReference>